<feature type="repeat" description="ANK" evidence="11">
    <location>
        <begin position="539"/>
        <end position="571"/>
    </location>
</feature>
<comment type="catalytic activity">
    <reaction evidence="1">
        <text>Cleavage of peptide bonds with very broad specificity.</text>
        <dbReference type="EC" id="3.4.25.1"/>
    </reaction>
</comment>
<keyword evidence="6" id="KW-0888">Threonine protease</keyword>
<feature type="repeat" description="ANK" evidence="11">
    <location>
        <begin position="352"/>
        <end position="384"/>
    </location>
</feature>
<evidence type="ECO:0000256" key="9">
    <source>
        <dbReference type="ARBA" id="ARBA00022942"/>
    </source>
</evidence>
<dbReference type="PROSITE" id="PS00854">
    <property type="entry name" value="PROTEASOME_BETA_1"/>
    <property type="match status" value="1"/>
</dbReference>
<name>A0ABQ8Z8A4_9EUKA</name>
<keyword evidence="4" id="KW-0963">Cytoplasm</keyword>
<dbReference type="InterPro" id="IPR029055">
    <property type="entry name" value="Ntn_hydrolases_N"/>
</dbReference>
<evidence type="ECO:0000256" key="8">
    <source>
        <dbReference type="ARBA" id="ARBA00022801"/>
    </source>
</evidence>
<dbReference type="Pfam" id="PF00227">
    <property type="entry name" value="Proteasome"/>
    <property type="match status" value="1"/>
</dbReference>
<dbReference type="InterPro" id="IPR036770">
    <property type="entry name" value="Ankyrin_rpt-contain_sf"/>
</dbReference>
<keyword evidence="13" id="KW-1185">Reference proteome</keyword>
<dbReference type="EC" id="3.4.25.1" evidence="3"/>
<dbReference type="PRINTS" id="PR01415">
    <property type="entry name" value="ANKYRIN"/>
</dbReference>
<evidence type="ECO:0000256" key="6">
    <source>
        <dbReference type="ARBA" id="ARBA00022698"/>
    </source>
</evidence>
<sequence length="765" mass="85945">MFTLGSVLDNELKSTVEDFSFETNFSTNQLMLPNIEKPFEFAQSIIGLEKDLYENDNQPMFHQQKKEERKERALIKGFKGTTTLAFIYEKGTVVAVDSRATSGQYIASQSVQKVVPINSYMLGTLAGGAADCQFFLAHLGRICNLYELRNNETISVAAASKLLNNILYSYRNYGLSVGSMICGYDTRGPQLYYIDSDGSRLKNSLFSVGSGSPFAYGVLDAGYRWDLSKEEALDLGRRAICAATFKDSYSGGTVKVYHIDENGWVKISDDDASELCITEMNKLLDAASKGNLKDVRKKLKDPFLACGMQKVNINGRNEMGETALMKASESGHLEIVKLLLKKSANLAIEDRNGETAFLKACRNGHLEVVQELLRNGADANDKNYGDNTVLLASENGFYEIVEELVENGVELDCENEGETPILKAIDGGHEKILRLLLEKSTFDVGLIDSIKNGHFQMATLLISNGANPNFCNEDRETPLYVASERGYIDVVRQLLKQKADTNIRFKGSTPLIISSKNGHLEVVRELINTETNLNIRKYNGKTALMLSIKNGHLEVFQELIQAGANVNRENNFTNETCLFYAVRCKNAKMVKELLQVQAKVNHQNTGETSLFYAAKNGSLVIIKLLLKAGANVKIRSQSHETAAIWAYKKNQQKVLELLKQAGSNLNKDINEKQEYDQGQDSLKEYYEQEWFENIERFKEAIGKLVEMPEFDSIDINFLDRDLSYRIMYSGKDKERKIFDVYREVNGSMKRIAIVIYGSEDEPTFF</sequence>
<feature type="repeat" description="ANK" evidence="11">
    <location>
        <begin position="506"/>
        <end position="538"/>
    </location>
</feature>
<dbReference type="SMART" id="SM00248">
    <property type="entry name" value="ANK"/>
    <property type="match status" value="10"/>
</dbReference>
<dbReference type="Pfam" id="PF00023">
    <property type="entry name" value="Ank"/>
    <property type="match status" value="1"/>
</dbReference>
<dbReference type="InterPro" id="IPR002110">
    <property type="entry name" value="Ankyrin_rpt"/>
</dbReference>
<protein>
    <recommendedName>
        <fullName evidence="3">proteasome endopeptidase complex</fullName>
        <ecNumber evidence="3">3.4.25.1</ecNumber>
    </recommendedName>
</protein>
<dbReference type="InterPro" id="IPR023333">
    <property type="entry name" value="Proteasome_suB-type"/>
</dbReference>
<dbReference type="EMBL" id="JAOAOG010000035">
    <property type="protein sequence ID" value="KAJ6253115.1"/>
    <property type="molecule type" value="Genomic_DNA"/>
</dbReference>
<evidence type="ECO:0000256" key="11">
    <source>
        <dbReference type="PROSITE-ProRule" id="PRU00023"/>
    </source>
</evidence>
<feature type="repeat" description="ANK" evidence="11">
    <location>
        <begin position="605"/>
        <end position="637"/>
    </location>
</feature>
<dbReference type="Pfam" id="PF12796">
    <property type="entry name" value="Ank_2"/>
    <property type="match status" value="3"/>
</dbReference>
<reference evidence="12" key="1">
    <citation type="submission" date="2022-08" db="EMBL/GenBank/DDBJ databases">
        <title>Novel sulfate-reducing endosymbionts in the free-living metamonad Anaeramoeba.</title>
        <authorList>
            <person name="Jerlstrom-Hultqvist J."/>
            <person name="Cepicka I."/>
            <person name="Gallot-Lavallee L."/>
            <person name="Salas-Leiva D."/>
            <person name="Curtis B.A."/>
            <person name="Zahonova K."/>
            <person name="Pipaliya S."/>
            <person name="Dacks J."/>
            <person name="Roger A.J."/>
        </authorList>
    </citation>
    <scope>NUCLEOTIDE SEQUENCE</scope>
    <source>
        <strain evidence="12">Schooner1</strain>
    </source>
</reference>
<feature type="repeat" description="ANK" evidence="11">
    <location>
        <begin position="319"/>
        <end position="351"/>
    </location>
</feature>
<dbReference type="Proteomes" id="UP001150062">
    <property type="component" value="Unassembled WGS sequence"/>
</dbReference>
<dbReference type="PANTHER" id="PTHR24126">
    <property type="entry name" value="ANKYRIN REPEAT, PH AND SEC7 DOMAIN CONTAINING PROTEIN SECG-RELATED"/>
    <property type="match status" value="1"/>
</dbReference>
<evidence type="ECO:0000256" key="3">
    <source>
        <dbReference type="ARBA" id="ARBA00012039"/>
    </source>
</evidence>
<evidence type="ECO:0000313" key="13">
    <source>
        <dbReference type="Proteomes" id="UP001150062"/>
    </source>
</evidence>
<dbReference type="PROSITE" id="PS50088">
    <property type="entry name" value="ANK_REPEAT"/>
    <property type="match status" value="7"/>
</dbReference>
<evidence type="ECO:0000256" key="2">
    <source>
        <dbReference type="ARBA" id="ARBA00004123"/>
    </source>
</evidence>
<comment type="subcellular location">
    <subcellularLocation>
        <location evidence="2">Nucleus</location>
    </subcellularLocation>
</comment>
<dbReference type="PRINTS" id="PR00141">
    <property type="entry name" value="PROTEASOME"/>
</dbReference>
<keyword evidence="5" id="KW-0645">Protease</keyword>
<dbReference type="PROSITE" id="PS50297">
    <property type="entry name" value="ANK_REP_REGION"/>
    <property type="match status" value="6"/>
</dbReference>
<dbReference type="Gene3D" id="3.60.20.10">
    <property type="entry name" value="Glutamine Phosphoribosylpyrophosphate, subunit 1, domain 1"/>
    <property type="match status" value="1"/>
</dbReference>
<dbReference type="InterPro" id="IPR000243">
    <property type="entry name" value="Pept_T1A_subB"/>
</dbReference>
<evidence type="ECO:0000256" key="4">
    <source>
        <dbReference type="ARBA" id="ARBA00022490"/>
    </source>
</evidence>
<comment type="caution">
    <text evidence="12">The sequence shown here is derived from an EMBL/GenBank/DDBJ whole genome shotgun (WGS) entry which is preliminary data.</text>
</comment>
<dbReference type="SUPFAM" id="SSF48403">
    <property type="entry name" value="Ankyrin repeat"/>
    <property type="match status" value="1"/>
</dbReference>
<dbReference type="Gene3D" id="1.25.40.20">
    <property type="entry name" value="Ankyrin repeat-containing domain"/>
    <property type="match status" value="2"/>
</dbReference>
<dbReference type="SUPFAM" id="SSF56235">
    <property type="entry name" value="N-terminal nucleophile aminohydrolases (Ntn hydrolases)"/>
    <property type="match status" value="1"/>
</dbReference>
<evidence type="ECO:0000256" key="5">
    <source>
        <dbReference type="ARBA" id="ARBA00022670"/>
    </source>
</evidence>
<dbReference type="InterPro" id="IPR016050">
    <property type="entry name" value="Proteasome_bsu_CS"/>
</dbReference>
<evidence type="ECO:0000256" key="1">
    <source>
        <dbReference type="ARBA" id="ARBA00001198"/>
    </source>
</evidence>
<keyword evidence="9" id="KW-0647">Proteasome</keyword>
<dbReference type="InterPro" id="IPR001353">
    <property type="entry name" value="Proteasome_sua/b"/>
</dbReference>
<organism evidence="12 13">
    <name type="scientific">Anaeramoeba flamelloides</name>
    <dbReference type="NCBI Taxonomy" id="1746091"/>
    <lineage>
        <taxon>Eukaryota</taxon>
        <taxon>Metamonada</taxon>
        <taxon>Anaeramoebidae</taxon>
        <taxon>Anaeramoeba</taxon>
    </lineage>
</organism>
<accession>A0ABQ8Z8A4</accession>
<keyword evidence="7" id="KW-0677">Repeat</keyword>
<proteinExistence type="predicted"/>
<keyword evidence="8" id="KW-0378">Hydrolase</keyword>
<feature type="repeat" description="ANK" evidence="11">
    <location>
        <begin position="384"/>
        <end position="416"/>
    </location>
</feature>
<evidence type="ECO:0000313" key="12">
    <source>
        <dbReference type="EMBL" id="KAJ6253115.1"/>
    </source>
</evidence>
<evidence type="ECO:0000256" key="10">
    <source>
        <dbReference type="ARBA" id="ARBA00023043"/>
    </source>
</evidence>
<dbReference type="CDD" id="cd03761">
    <property type="entry name" value="proteasome_beta_type_5"/>
    <property type="match status" value="1"/>
</dbReference>
<dbReference type="PANTHER" id="PTHR24126:SF63">
    <property type="match status" value="1"/>
</dbReference>
<gene>
    <name evidence="12" type="ORF">M0813_13612</name>
</gene>
<feature type="repeat" description="ANK" evidence="11">
    <location>
        <begin position="474"/>
        <end position="506"/>
    </location>
</feature>
<evidence type="ECO:0000256" key="7">
    <source>
        <dbReference type="ARBA" id="ARBA00022737"/>
    </source>
</evidence>
<keyword evidence="10 11" id="KW-0040">ANK repeat</keyword>
<dbReference type="PROSITE" id="PS51476">
    <property type="entry name" value="PROTEASOME_BETA_2"/>
    <property type="match status" value="1"/>
</dbReference>